<dbReference type="InterPro" id="IPR036875">
    <property type="entry name" value="Znf_CCHC_sf"/>
</dbReference>
<comment type="caution">
    <text evidence="4">The sequence shown here is derived from an EMBL/GenBank/DDBJ whole genome shotgun (WGS) entry which is preliminary data.</text>
</comment>
<dbReference type="Gene3D" id="4.10.60.10">
    <property type="entry name" value="Zinc finger, CCHC-type"/>
    <property type="match status" value="1"/>
</dbReference>
<proteinExistence type="predicted"/>
<dbReference type="SMART" id="SM00343">
    <property type="entry name" value="ZnF_C2HC"/>
    <property type="match status" value="1"/>
</dbReference>
<name>A0A9P4NVM5_9PEZI</name>
<sequence>MGNQESKPKQQHKRVQSSPAKILTTAKAHRHRCIDDRQTTSKSSPKRTTFSIRSVLLVPLVHMLPWEVSMVIMEACTGSGLTSAQRGLGSRKISLMVMPATKRLNAQPRRLQPATLAMRMATFPTTAHLSGHISRDCPVDGRRSGTECYKCGKTGHIARYCQDPTTSGGPQGGGGFDNNAKGRGSEKDGLDGEQEGCKKIIGRLMSGRDGDHTSKNYWY</sequence>
<accession>A0A9P4NVM5</accession>
<protein>
    <recommendedName>
        <fullName evidence="3">CCHC-type domain-containing protein</fullName>
    </recommendedName>
</protein>
<evidence type="ECO:0000313" key="5">
    <source>
        <dbReference type="Proteomes" id="UP000800235"/>
    </source>
</evidence>
<dbReference type="GO" id="GO:0003676">
    <property type="term" value="F:nucleic acid binding"/>
    <property type="evidence" value="ECO:0007669"/>
    <property type="project" value="InterPro"/>
</dbReference>
<evidence type="ECO:0000256" key="2">
    <source>
        <dbReference type="SAM" id="MobiDB-lite"/>
    </source>
</evidence>
<dbReference type="OrthoDB" id="3863715at2759"/>
<keyword evidence="1" id="KW-0862">Zinc</keyword>
<dbReference type="EMBL" id="MU007025">
    <property type="protein sequence ID" value="KAF2432552.1"/>
    <property type="molecule type" value="Genomic_DNA"/>
</dbReference>
<keyword evidence="5" id="KW-1185">Reference proteome</keyword>
<dbReference type="AlphaFoldDB" id="A0A9P4NVM5"/>
<dbReference type="PROSITE" id="PS50158">
    <property type="entry name" value="ZF_CCHC"/>
    <property type="match status" value="1"/>
</dbReference>
<dbReference type="Pfam" id="PF00098">
    <property type="entry name" value="zf-CCHC"/>
    <property type="match status" value="1"/>
</dbReference>
<keyword evidence="1" id="KW-0479">Metal-binding</keyword>
<reference evidence="4" key="1">
    <citation type="journal article" date="2020" name="Stud. Mycol.">
        <title>101 Dothideomycetes genomes: a test case for predicting lifestyles and emergence of pathogens.</title>
        <authorList>
            <person name="Haridas S."/>
            <person name="Albert R."/>
            <person name="Binder M."/>
            <person name="Bloem J."/>
            <person name="Labutti K."/>
            <person name="Salamov A."/>
            <person name="Andreopoulos B."/>
            <person name="Baker S."/>
            <person name="Barry K."/>
            <person name="Bills G."/>
            <person name="Bluhm B."/>
            <person name="Cannon C."/>
            <person name="Castanera R."/>
            <person name="Culley D."/>
            <person name="Daum C."/>
            <person name="Ezra D."/>
            <person name="Gonzalez J."/>
            <person name="Henrissat B."/>
            <person name="Kuo A."/>
            <person name="Liang C."/>
            <person name="Lipzen A."/>
            <person name="Lutzoni F."/>
            <person name="Magnuson J."/>
            <person name="Mondo S."/>
            <person name="Nolan M."/>
            <person name="Ohm R."/>
            <person name="Pangilinan J."/>
            <person name="Park H.-J."/>
            <person name="Ramirez L."/>
            <person name="Alfaro M."/>
            <person name="Sun H."/>
            <person name="Tritt A."/>
            <person name="Yoshinaga Y."/>
            <person name="Zwiers L.-H."/>
            <person name="Turgeon B."/>
            <person name="Goodwin S."/>
            <person name="Spatafora J."/>
            <person name="Crous P."/>
            <person name="Grigoriev I."/>
        </authorList>
    </citation>
    <scope>NUCLEOTIDE SEQUENCE</scope>
    <source>
        <strain evidence="4">CBS 130266</strain>
    </source>
</reference>
<gene>
    <name evidence="4" type="ORF">EJ08DRAFT_677457</name>
</gene>
<feature type="domain" description="CCHC-type" evidence="3">
    <location>
        <begin position="148"/>
        <end position="163"/>
    </location>
</feature>
<dbReference type="GO" id="GO:0008270">
    <property type="term" value="F:zinc ion binding"/>
    <property type="evidence" value="ECO:0007669"/>
    <property type="project" value="UniProtKB-KW"/>
</dbReference>
<feature type="region of interest" description="Disordered" evidence="2">
    <location>
        <begin position="1"/>
        <end position="47"/>
    </location>
</feature>
<feature type="compositionally biased region" description="Basic and acidic residues" evidence="2">
    <location>
        <begin position="183"/>
        <end position="193"/>
    </location>
</feature>
<dbReference type="InterPro" id="IPR001878">
    <property type="entry name" value="Znf_CCHC"/>
</dbReference>
<keyword evidence="1" id="KW-0863">Zinc-finger</keyword>
<dbReference type="Proteomes" id="UP000800235">
    <property type="component" value="Unassembled WGS sequence"/>
</dbReference>
<evidence type="ECO:0000313" key="4">
    <source>
        <dbReference type="EMBL" id="KAF2432552.1"/>
    </source>
</evidence>
<organism evidence="4 5">
    <name type="scientific">Tothia fuscella</name>
    <dbReference type="NCBI Taxonomy" id="1048955"/>
    <lineage>
        <taxon>Eukaryota</taxon>
        <taxon>Fungi</taxon>
        <taxon>Dikarya</taxon>
        <taxon>Ascomycota</taxon>
        <taxon>Pezizomycotina</taxon>
        <taxon>Dothideomycetes</taxon>
        <taxon>Pleosporomycetidae</taxon>
        <taxon>Venturiales</taxon>
        <taxon>Cylindrosympodiaceae</taxon>
        <taxon>Tothia</taxon>
    </lineage>
</organism>
<feature type="region of interest" description="Disordered" evidence="2">
    <location>
        <begin position="164"/>
        <end position="193"/>
    </location>
</feature>
<evidence type="ECO:0000259" key="3">
    <source>
        <dbReference type="PROSITE" id="PS50158"/>
    </source>
</evidence>
<dbReference type="SUPFAM" id="SSF57756">
    <property type="entry name" value="Retrovirus zinc finger-like domains"/>
    <property type="match status" value="1"/>
</dbReference>
<evidence type="ECO:0000256" key="1">
    <source>
        <dbReference type="PROSITE-ProRule" id="PRU00047"/>
    </source>
</evidence>